<reference evidence="3 4" key="1">
    <citation type="submission" date="2017-07" db="EMBL/GenBank/DDBJ databases">
        <authorList>
            <person name="Talla V."/>
            <person name="Backstrom N."/>
        </authorList>
    </citation>
    <scope>NUCLEOTIDE SEQUENCE [LARGE SCALE GENOMIC DNA]</scope>
</reference>
<name>A0A5E4Q4R0_9NEOP</name>
<dbReference type="InterPro" id="IPR057251">
    <property type="entry name" value="FP_C"/>
</dbReference>
<protein>
    <recommendedName>
        <fullName evidence="2">FP protein C-terminal domain-containing protein</fullName>
    </recommendedName>
</protein>
<evidence type="ECO:0000259" key="2">
    <source>
        <dbReference type="Pfam" id="PF25298"/>
    </source>
</evidence>
<proteinExistence type="predicted"/>
<dbReference type="EMBL" id="FZQP02001238">
    <property type="protein sequence ID" value="VVC92236.1"/>
    <property type="molecule type" value="Genomic_DNA"/>
</dbReference>
<evidence type="ECO:0000256" key="1">
    <source>
        <dbReference type="SAM" id="Coils"/>
    </source>
</evidence>
<gene>
    <name evidence="3" type="ORF">LSINAPIS_LOCUS4727</name>
</gene>
<feature type="domain" description="FP protein C-terminal" evidence="2">
    <location>
        <begin position="298"/>
        <end position="344"/>
    </location>
</feature>
<accession>A0A5E4Q4R0</accession>
<keyword evidence="1" id="KW-0175">Coiled coil</keyword>
<organism evidence="3 4">
    <name type="scientific">Leptidea sinapis</name>
    <dbReference type="NCBI Taxonomy" id="189913"/>
    <lineage>
        <taxon>Eukaryota</taxon>
        <taxon>Metazoa</taxon>
        <taxon>Ecdysozoa</taxon>
        <taxon>Arthropoda</taxon>
        <taxon>Hexapoda</taxon>
        <taxon>Insecta</taxon>
        <taxon>Pterygota</taxon>
        <taxon>Neoptera</taxon>
        <taxon>Endopterygota</taxon>
        <taxon>Lepidoptera</taxon>
        <taxon>Glossata</taxon>
        <taxon>Ditrysia</taxon>
        <taxon>Papilionoidea</taxon>
        <taxon>Pieridae</taxon>
        <taxon>Dismorphiinae</taxon>
        <taxon>Leptidea</taxon>
    </lineage>
</organism>
<dbReference type="Pfam" id="PF25298">
    <property type="entry name" value="Baculo_FP_2nd"/>
    <property type="match status" value="1"/>
</dbReference>
<dbReference type="Proteomes" id="UP000324832">
    <property type="component" value="Unassembled WGS sequence"/>
</dbReference>
<dbReference type="AlphaFoldDB" id="A0A5E4Q4R0"/>
<feature type="coiled-coil region" evidence="1">
    <location>
        <begin position="140"/>
        <end position="190"/>
    </location>
</feature>
<sequence>MPNLRKNIYSVLNVYMKGTIRLLLDCANVTYKLYCLMQRKDKWNCPECLNKIPKRGNTNTPVRNIETTMDEVRQHLTTKCEGSKRTQKNTENENVTLRVKNPSARSTTTDTTAEFSIMEELKLHMSELFNSQMTGIKDAIIDFTETIKAQNSRIQQLEDRVSQLEKSTDLSVLENKIQKLSIKIVEQEQTLLANDIEISGCSEVQNESAMHIIKTVAHKIGISINEKDIVNVERVGPRRPEEKDKPYRPRPLIVRLTRRETRDALLTAARVRRGLNTEGLQLPGPTRSLYVNKCLSGHNRYLFQKARLLASELKFKYVWTRDGKIYVRQEQGKERSRIREESDLFWVFGKS</sequence>
<dbReference type="Gene3D" id="3.30.70.1820">
    <property type="entry name" value="L1 transposable element, RRM domain"/>
    <property type="match status" value="1"/>
</dbReference>
<evidence type="ECO:0000313" key="4">
    <source>
        <dbReference type="Proteomes" id="UP000324832"/>
    </source>
</evidence>
<evidence type="ECO:0000313" key="3">
    <source>
        <dbReference type="EMBL" id="VVC92236.1"/>
    </source>
</evidence>
<keyword evidence="4" id="KW-1185">Reference proteome</keyword>